<dbReference type="Proteomes" id="UP000064967">
    <property type="component" value="Chromosome"/>
</dbReference>
<keyword evidence="3" id="KW-1185">Reference proteome</keyword>
<gene>
    <name evidence="2" type="ORF">AKJ09_03792</name>
</gene>
<dbReference type="Pfam" id="PF14238">
    <property type="entry name" value="DUF4340"/>
    <property type="match status" value="1"/>
</dbReference>
<dbReference type="InterPro" id="IPR025641">
    <property type="entry name" value="DUF4340"/>
</dbReference>
<evidence type="ECO:0000259" key="1">
    <source>
        <dbReference type="Pfam" id="PF14238"/>
    </source>
</evidence>
<name>A0A0K1PUA9_9BACT</name>
<evidence type="ECO:0000313" key="2">
    <source>
        <dbReference type="EMBL" id="AKU97128.1"/>
    </source>
</evidence>
<accession>A0A0K1PUA9</accession>
<protein>
    <recommendedName>
        <fullName evidence="1">DUF4340 domain-containing protein</fullName>
    </recommendedName>
</protein>
<dbReference type="STRING" id="1391654.AKJ09_03792"/>
<evidence type="ECO:0000313" key="3">
    <source>
        <dbReference type="Proteomes" id="UP000064967"/>
    </source>
</evidence>
<reference evidence="2 3" key="1">
    <citation type="submission" date="2015-08" db="EMBL/GenBank/DDBJ databases">
        <authorList>
            <person name="Babu N.S."/>
            <person name="Beckwith C.J."/>
            <person name="Beseler K.G."/>
            <person name="Brison A."/>
            <person name="Carone J.V."/>
            <person name="Caskin T.P."/>
            <person name="Diamond M."/>
            <person name="Durham M.E."/>
            <person name="Foxe J.M."/>
            <person name="Go M."/>
            <person name="Henderson B.A."/>
            <person name="Jones I.B."/>
            <person name="McGettigan J.A."/>
            <person name="Micheletti S.J."/>
            <person name="Nasrallah M.E."/>
            <person name="Ortiz D."/>
            <person name="Piller C.R."/>
            <person name="Privatt S.R."/>
            <person name="Schneider S.L."/>
            <person name="Sharp S."/>
            <person name="Smith T.C."/>
            <person name="Stanton J.D."/>
            <person name="Ullery H.E."/>
            <person name="Wilson R.J."/>
            <person name="Serrano M.G."/>
            <person name="Buck G."/>
            <person name="Lee V."/>
            <person name="Wang Y."/>
            <person name="Carvalho R."/>
            <person name="Voegtly L."/>
            <person name="Shi R."/>
            <person name="Duckworth R."/>
            <person name="Johnson A."/>
            <person name="Loviza R."/>
            <person name="Walstead R."/>
            <person name="Shah Z."/>
            <person name="Kiflezghi M."/>
            <person name="Wade K."/>
            <person name="Ball S.L."/>
            <person name="Bradley K.W."/>
            <person name="Asai D.J."/>
            <person name="Bowman C.A."/>
            <person name="Russell D.A."/>
            <person name="Pope W.H."/>
            <person name="Jacobs-Sera D."/>
            <person name="Hendrix R.W."/>
            <person name="Hatfull G.F."/>
        </authorList>
    </citation>
    <scope>NUCLEOTIDE SEQUENCE [LARGE SCALE GENOMIC DNA]</scope>
    <source>
        <strain evidence="2 3">DSM 27648</strain>
    </source>
</reference>
<organism evidence="2 3">
    <name type="scientific">Labilithrix luteola</name>
    <dbReference type="NCBI Taxonomy" id="1391654"/>
    <lineage>
        <taxon>Bacteria</taxon>
        <taxon>Pseudomonadati</taxon>
        <taxon>Myxococcota</taxon>
        <taxon>Polyangia</taxon>
        <taxon>Polyangiales</taxon>
        <taxon>Labilitrichaceae</taxon>
        <taxon>Labilithrix</taxon>
    </lineage>
</organism>
<dbReference type="AlphaFoldDB" id="A0A0K1PUA9"/>
<proteinExistence type="predicted"/>
<sequence length="341" mass="35992">MVLAALGGAVYFKAKEDQKIGTSQMTSAELPELKTPDDVDKVSITNGDKGEVVLEKKGDKWEVTKPVNAPANQTNAKALVDSLKELKAKELIAAAPSEDQKKEFQFEPSKAVHVVAYKGGDKKLDATFGKSGARGQMAMVDGKPGVFAVSGYSSYAYTREVKGWRDTEIFKFDDGNATQIMIENANGPLSFTKGDHWAGTAKGKPIAELDDDKVKDTVRAFNSLNAEDFGDGKSPADTGLDAPEGKITIALKDGAGNYTLKIGKVASGTSHYAQKEGDSTIFVVPERVVNKVITEPSKFQKSKDAGADAAKGAAAMPVGMPGMPGMPHGMPAGMGGDPHGH</sequence>
<dbReference type="EMBL" id="CP012333">
    <property type="protein sequence ID" value="AKU97128.1"/>
    <property type="molecule type" value="Genomic_DNA"/>
</dbReference>
<feature type="domain" description="DUF4340" evidence="1">
    <location>
        <begin position="61"/>
        <end position="243"/>
    </location>
</feature>
<dbReference type="PATRIC" id="fig|1391654.3.peg.3846"/>
<dbReference type="KEGG" id="llu:AKJ09_03792"/>